<organism evidence="1 2">
    <name type="scientific">Hymenobacter wooponensis</name>
    <dbReference type="NCBI Taxonomy" id="1525360"/>
    <lineage>
        <taxon>Bacteria</taxon>
        <taxon>Pseudomonadati</taxon>
        <taxon>Bacteroidota</taxon>
        <taxon>Cytophagia</taxon>
        <taxon>Cytophagales</taxon>
        <taxon>Hymenobacteraceae</taxon>
        <taxon>Hymenobacter</taxon>
    </lineage>
</organism>
<dbReference type="EMBL" id="SRKZ01000003">
    <property type="protein sequence ID" value="TGD80306.1"/>
    <property type="molecule type" value="Genomic_DNA"/>
</dbReference>
<dbReference type="AlphaFoldDB" id="A0A4Z0MLE2"/>
<gene>
    <name evidence="1" type="ORF">EU557_10705</name>
</gene>
<proteinExistence type="predicted"/>
<evidence type="ECO:0000313" key="1">
    <source>
        <dbReference type="EMBL" id="TGD80306.1"/>
    </source>
</evidence>
<protein>
    <recommendedName>
        <fullName evidence="3">Phage major capsid protein</fullName>
    </recommendedName>
</protein>
<accession>A0A4Z0MLE2</accession>
<reference evidence="1 2" key="1">
    <citation type="submission" date="2019-04" db="EMBL/GenBank/DDBJ databases">
        <authorList>
            <person name="Feng G."/>
            <person name="Zhang J."/>
            <person name="Zhu H."/>
        </authorList>
    </citation>
    <scope>NUCLEOTIDE SEQUENCE [LARGE SCALE GENOMIC DNA]</scope>
    <source>
        <strain evidence="1 2">JCM 19491</strain>
    </source>
</reference>
<dbReference type="RefSeq" id="WP_135530461.1">
    <property type="nucleotide sequence ID" value="NZ_SRKZ01000003.1"/>
</dbReference>
<sequence>MADKILDYAWVTGNAPFYGPEEFRAFILKFIQEDPELNAIMVIEDGIKAKMDVPFVGRFEKVTHLDPGCGAQPTTPRIPFDKLTWDPMPMLAWIKECATDLDRTFMAWGLDVGYKRDDLQNALIQIKTGNLVPGDAGTEQTVDYWNEFVQDMFISAIRRDIYRFALLGNKAITAAQLTKGADDVKNYNAVDGAFTQVIAAGAENRAYEIAANQSADQELPAGESYKIFKALDNAAEGDLEDADDKVLLVTSSIAKNWQDYRESNDKVQVSWELQEGRLVAPTFRDIPIIKIKDLDKLLKSDFKLAGKIDLPHRAILTTRRNLRAGFDSYDAATEVDAFYDRKDRETHLRAMFKMDVKVMSSDLMLAAY</sequence>
<keyword evidence="2" id="KW-1185">Reference proteome</keyword>
<evidence type="ECO:0008006" key="3">
    <source>
        <dbReference type="Google" id="ProtNLM"/>
    </source>
</evidence>
<evidence type="ECO:0000313" key="2">
    <source>
        <dbReference type="Proteomes" id="UP000298284"/>
    </source>
</evidence>
<name>A0A4Z0MLE2_9BACT</name>
<dbReference type="Proteomes" id="UP000298284">
    <property type="component" value="Unassembled WGS sequence"/>
</dbReference>
<comment type="caution">
    <text evidence="1">The sequence shown here is derived from an EMBL/GenBank/DDBJ whole genome shotgun (WGS) entry which is preliminary data.</text>
</comment>
<dbReference type="OrthoDB" id="1032063at2"/>